<sequence length="58" mass="6551">MFDATSVSSLQQNRHPQKNLTSNRPPSKPPQLYLEEEAKHLLPTEPLARIIHGRCFAG</sequence>
<dbReference type="Proteomes" id="UP000315010">
    <property type="component" value="Unassembled WGS sequence"/>
</dbReference>
<organism evidence="2 3">
    <name type="scientific">Novipirellula herctigrandis</name>
    <dbReference type="NCBI Taxonomy" id="2527986"/>
    <lineage>
        <taxon>Bacteria</taxon>
        <taxon>Pseudomonadati</taxon>
        <taxon>Planctomycetota</taxon>
        <taxon>Planctomycetia</taxon>
        <taxon>Pirellulales</taxon>
        <taxon>Pirellulaceae</taxon>
        <taxon>Novipirellula</taxon>
    </lineage>
</organism>
<evidence type="ECO:0000313" key="3">
    <source>
        <dbReference type="Proteomes" id="UP000315010"/>
    </source>
</evidence>
<evidence type="ECO:0000256" key="1">
    <source>
        <dbReference type="SAM" id="MobiDB-lite"/>
    </source>
</evidence>
<gene>
    <name evidence="2" type="ORF">CA13_08790</name>
</gene>
<comment type="caution">
    <text evidence="2">The sequence shown here is derived from an EMBL/GenBank/DDBJ whole genome shotgun (WGS) entry which is preliminary data.</text>
</comment>
<feature type="region of interest" description="Disordered" evidence="1">
    <location>
        <begin position="1"/>
        <end position="31"/>
    </location>
</feature>
<dbReference type="AlphaFoldDB" id="A0A5C5YWQ9"/>
<accession>A0A5C5YWQ9</accession>
<keyword evidence="3" id="KW-1185">Reference proteome</keyword>
<dbReference type="EMBL" id="SJPJ01000001">
    <property type="protein sequence ID" value="TWT79478.1"/>
    <property type="molecule type" value="Genomic_DNA"/>
</dbReference>
<reference evidence="2 3" key="1">
    <citation type="submission" date="2019-02" db="EMBL/GenBank/DDBJ databases">
        <title>Deep-cultivation of Planctomycetes and their phenomic and genomic characterization uncovers novel biology.</title>
        <authorList>
            <person name="Wiegand S."/>
            <person name="Jogler M."/>
            <person name="Boedeker C."/>
            <person name="Pinto D."/>
            <person name="Vollmers J."/>
            <person name="Rivas-Marin E."/>
            <person name="Kohn T."/>
            <person name="Peeters S.H."/>
            <person name="Heuer A."/>
            <person name="Rast P."/>
            <person name="Oberbeckmann S."/>
            <person name="Bunk B."/>
            <person name="Jeske O."/>
            <person name="Meyerdierks A."/>
            <person name="Storesund J.E."/>
            <person name="Kallscheuer N."/>
            <person name="Luecker S."/>
            <person name="Lage O.M."/>
            <person name="Pohl T."/>
            <person name="Merkel B.J."/>
            <person name="Hornburger P."/>
            <person name="Mueller R.-W."/>
            <person name="Bruemmer F."/>
            <person name="Labrenz M."/>
            <person name="Spormann A.M."/>
            <person name="Op Den Camp H."/>
            <person name="Overmann J."/>
            <person name="Amann R."/>
            <person name="Jetten M.S.M."/>
            <person name="Mascher T."/>
            <person name="Medema M.H."/>
            <person name="Devos D.P."/>
            <person name="Kaster A.-K."/>
            <person name="Ovreas L."/>
            <person name="Rohde M."/>
            <person name="Galperin M.Y."/>
            <person name="Jogler C."/>
        </authorList>
    </citation>
    <scope>NUCLEOTIDE SEQUENCE [LARGE SCALE GENOMIC DNA]</scope>
    <source>
        <strain evidence="2 3">CA13</strain>
    </source>
</reference>
<name>A0A5C5YWQ9_9BACT</name>
<proteinExistence type="predicted"/>
<protein>
    <submittedName>
        <fullName evidence="2">Uncharacterized protein</fullName>
    </submittedName>
</protein>
<evidence type="ECO:0000313" key="2">
    <source>
        <dbReference type="EMBL" id="TWT79478.1"/>
    </source>
</evidence>
<feature type="compositionally biased region" description="Polar residues" evidence="1">
    <location>
        <begin position="1"/>
        <end position="25"/>
    </location>
</feature>